<name>A0AAE1DCY0_9GAST</name>
<evidence type="ECO:0000313" key="2">
    <source>
        <dbReference type="Proteomes" id="UP001283361"/>
    </source>
</evidence>
<sequence>MPNPGAKCAWQQYSSSPYLWVTGTGLIQFINLNHIEEQLDLNSTWLFFLQLEDHLQSCPKKPTECPYKSLGCTFEGNKEDVRVHAKDIEAHFEVLISFTVYAEVEKRKANEELEKAADMSIPVILILATSSFLALAARPFMRPCDVGRASFQAESHFGCEIDILPMFGLIL</sequence>
<gene>
    <name evidence="1" type="ORF">RRG08_001522</name>
</gene>
<reference evidence="1" key="1">
    <citation type="journal article" date="2023" name="G3 (Bethesda)">
        <title>A reference genome for the long-term kleptoplast-retaining sea slug Elysia crispata morphotype clarki.</title>
        <authorList>
            <person name="Eastman K.E."/>
            <person name="Pendleton A.L."/>
            <person name="Shaikh M.A."/>
            <person name="Suttiyut T."/>
            <person name="Ogas R."/>
            <person name="Tomko P."/>
            <person name="Gavelis G."/>
            <person name="Widhalm J.R."/>
            <person name="Wisecaver J.H."/>
        </authorList>
    </citation>
    <scope>NUCLEOTIDE SEQUENCE</scope>
    <source>
        <strain evidence="1">ECLA1</strain>
    </source>
</reference>
<organism evidence="1 2">
    <name type="scientific">Elysia crispata</name>
    <name type="common">lettuce slug</name>
    <dbReference type="NCBI Taxonomy" id="231223"/>
    <lineage>
        <taxon>Eukaryota</taxon>
        <taxon>Metazoa</taxon>
        <taxon>Spiralia</taxon>
        <taxon>Lophotrochozoa</taxon>
        <taxon>Mollusca</taxon>
        <taxon>Gastropoda</taxon>
        <taxon>Heterobranchia</taxon>
        <taxon>Euthyneura</taxon>
        <taxon>Panpulmonata</taxon>
        <taxon>Sacoglossa</taxon>
        <taxon>Placobranchoidea</taxon>
        <taxon>Plakobranchidae</taxon>
        <taxon>Elysia</taxon>
    </lineage>
</organism>
<evidence type="ECO:0000313" key="1">
    <source>
        <dbReference type="EMBL" id="KAK3764818.1"/>
    </source>
</evidence>
<accession>A0AAE1DCY0</accession>
<dbReference type="SUPFAM" id="SSF49599">
    <property type="entry name" value="TRAF domain-like"/>
    <property type="match status" value="1"/>
</dbReference>
<dbReference type="Gene3D" id="3.30.40.10">
    <property type="entry name" value="Zinc/RING finger domain, C3HC4 (zinc finger)"/>
    <property type="match status" value="1"/>
</dbReference>
<dbReference type="InterPro" id="IPR013083">
    <property type="entry name" value="Znf_RING/FYVE/PHD"/>
</dbReference>
<keyword evidence="2" id="KW-1185">Reference proteome</keyword>
<proteinExistence type="predicted"/>
<dbReference type="AlphaFoldDB" id="A0AAE1DCY0"/>
<dbReference type="EMBL" id="JAWDGP010004384">
    <property type="protein sequence ID" value="KAK3764818.1"/>
    <property type="molecule type" value="Genomic_DNA"/>
</dbReference>
<dbReference type="Proteomes" id="UP001283361">
    <property type="component" value="Unassembled WGS sequence"/>
</dbReference>
<comment type="caution">
    <text evidence="1">The sequence shown here is derived from an EMBL/GenBank/DDBJ whole genome shotgun (WGS) entry which is preliminary data.</text>
</comment>
<protein>
    <submittedName>
        <fullName evidence="1">Uncharacterized protein</fullName>
    </submittedName>
</protein>